<gene>
    <name evidence="1" type="ORF">QLQ22_10495</name>
</gene>
<protein>
    <submittedName>
        <fullName evidence="1">UDP-N-acetylmuramoyl-L-alanyl-D-glutamate--2, 6-diaminopimelate ligase</fullName>
        <ecNumber evidence="1">6.3.2.13</ecNumber>
    </submittedName>
</protein>
<dbReference type="Proteomes" id="UP001226091">
    <property type="component" value="Chromosome"/>
</dbReference>
<sequence>MKLQTLLSQLQNMKMNVNENPEILSIEMDSREVKEGSLFICISGYTVDGHDYAEQSVSRGAAAVLSEKPLSLPVPVIVVNNTKRAMALLADTFYGQPTHKLHLIGVTGTNGKTSTTHLIEKILQNSSQTTGLIGTMYIKIGDEQLSVKNTTPESLTLQKTFGMMVDKGVSHAIMEVSSHALHMGRVHGCDYDVAVFTNLSQDHLDYHQTMDSYRAAKGLLFSQLGNKFDQNKPKTAVLNGDDPASAEFMNMTAAHILTYGIDTECDVMAKNIAMSPSGTSFDLVTSHGSEKVNMKLIGKFSIYNALAAAAASLASNVPLSVIASTLGDIEGVRGRFEVVDGGQDFSVIVDYAHTPDSLENVLSTVKQFVLGKTFVVVGCGGDRDRTKRKIMAQIAVKYADEPIFTSDNPRSEDPIAILNEMEDGVRGEYYHSIENREKAIYFAVANASPGDVILIAGKGHETYQQIGTQIFDFDDREVALKAIKERIR</sequence>
<keyword evidence="2" id="KW-1185">Reference proteome</keyword>
<reference evidence="2" key="1">
    <citation type="journal article" date="2025" name="Aquaculture">
        <title>Assessment of the bioflocculant production and safety properties of Metabacillus hrfriensis sp. nov. based on phenotypic and whole-genome sequencing analysis.</title>
        <authorList>
            <person name="Zhang R."/>
            <person name="Zhao Z."/>
            <person name="Luo L."/>
            <person name="Wang S."/>
            <person name="Guo K."/>
            <person name="Xu W."/>
        </authorList>
    </citation>
    <scope>NUCLEOTIDE SEQUENCE [LARGE SCALE GENOMIC DNA]</scope>
    <source>
        <strain evidence="2">CT-WN-B3</strain>
    </source>
</reference>
<organism evidence="1 2">
    <name type="scientific">Metabacillus hrfriensis</name>
    <dbReference type="NCBI Taxonomy" id="3048891"/>
    <lineage>
        <taxon>Bacteria</taxon>
        <taxon>Bacillati</taxon>
        <taxon>Bacillota</taxon>
        <taxon>Bacilli</taxon>
        <taxon>Bacillales</taxon>
        <taxon>Bacillaceae</taxon>
        <taxon>Metabacillus</taxon>
    </lineage>
</organism>
<proteinExistence type="predicted"/>
<evidence type="ECO:0000313" key="2">
    <source>
        <dbReference type="Proteomes" id="UP001226091"/>
    </source>
</evidence>
<accession>A0ACD4RI78</accession>
<dbReference type="EMBL" id="CP126116">
    <property type="protein sequence ID" value="WHZ60225.1"/>
    <property type="molecule type" value="Genomic_DNA"/>
</dbReference>
<dbReference type="EC" id="6.3.2.13" evidence="1"/>
<keyword evidence="1" id="KW-0436">Ligase</keyword>
<name>A0ACD4RI78_9BACI</name>
<evidence type="ECO:0000313" key="1">
    <source>
        <dbReference type="EMBL" id="WHZ60225.1"/>
    </source>
</evidence>